<feature type="non-terminal residue" evidence="3">
    <location>
        <position position="158"/>
    </location>
</feature>
<dbReference type="AlphaFoldDB" id="A0ABD0PUT2"/>
<dbReference type="InterPro" id="IPR017853">
    <property type="entry name" value="GH"/>
</dbReference>
<proteinExistence type="predicted"/>
<feature type="non-terminal residue" evidence="3">
    <location>
        <position position="1"/>
    </location>
</feature>
<evidence type="ECO:0000313" key="4">
    <source>
        <dbReference type="Proteomes" id="UP001529510"/>
    </source>
</evidence>
<keyword evidence="4" id="KW-1185">Reference proteome</keyword>
<dbReference type="EMBL" id="JAMKFB020000013">
    <property type="protein sequence ID" value="KAL0177794.1"/>
    <property type="molecule type" value="Genomic_DNA"/>
</dbReference>
<feature type="region of interest" description="Disordered" evidence="1">
    <location>
        <begin position="41"/>
        <end position="76"/>
    </location>
</feature>
<name>A0ABD0PUT2_CIRMR</name>
<evidence type="ECO:0000256" key="1">
    <source>
        <dbReference type="SAM" id="MobiDB-lite"/>
    </source>
</evidence>
<gene>
    <name evidence="3" type="ORF">M9458_026688</name>
</gene>
<protein>
    <submittedName>
        <fullName evidence="3">Uncharacterized protein</fullName>
    </submittedName>
</protein>
<feature type="compositionally biased region" description="Polar residues" evidence="1">
    <location>
        <begin position="52"/>
        <end position="66"/>
    </location>
</feature>
<dbReference type="SUPFAM" id="SSF51445">
    <property type="entry name" value="(Trans)glycosidases"/>
    <property type="match status" value="1"/>
</dbReference>
<organism evidence="3 4">
    <name type="scientific">Cirrhinus mrigala</name>
    <name type="common">Mrigala</name>
    <dbReference type="NCBI Taxonomy" id="683832"/>
    <lineage>
        <taxon>Eukaryota</taxon>
        <taxon>Metazoa</taxon>
        <taxon>Chordata</taxon>
        <taxon>Craniata</taxon>
        <taxon>Vertebrata</taxon>
        <taxon>Euteleostomi</taxon>
        <taxon>Actinopterygii</taxon>
        <taxon>Neopterygii</taxon>
        <taxon>Teleostei</taxon>
        <taxon>Ostariophysi</taxon>
        <taxon>Cypriniformes</taxon>
        <taxon>Cyprinidae</taxon>
        <taxon>Labeoninae</taxon>
        <taxon>Labeonini</taxon>
        <taxon>Cirrhinus</taxon>
    </lineage>
</organism>
<keyword evidence="2" id="KW-0812">Transmembrane</keyword>
<dbReference type="Gene3D" id="3.20.20.80">
    <property type="entry name" value="Glycosidases"/>
    <property type="match status" value="1"/>
</dbReference>
<accession>A0ABD0PUT2</accession>
<keyword evidence="2" id="KW-0472">Membrane</keyword>
<dbReference type="Proteomes" id="UP001529510">
    <property type="component" value="Unassembled WGS sequence"/>
</dbReference>
<reference evidence="3 4" key="1">
    <citation type="submission" date="2024-05" db="EMBL/GenBank/DDBJ databases">
        <title>Genome sequencing and assembly of Indian major carp, Cirrhinus mrigala (Hamilton, 1822).</title>
        <authorList>
            <person name="Mohindra V."/>
            <person name="Chowdhury L.M."/>
            <person name="Lal K."/>
            <person name="Jena J.K."/>
        </authorList>
    </citation>
    <scope>NUCLEOTIDE SEQUENCE [LARGE SCALE GENOMIC DNA]</scope>
    <source>
        <strain evidence="3">CM1030</strain>
        <tissue evidence="3">Blood</tissue>
    </source>
</reference>
<comment type="caution">
    <text evidence="3">The sequence shown here is derived from an EMBL/GenBank/DDBJ whole genome shotgun (WGS) entry which is preliminary data.</text>
</comment>
<evidence type="ECO:0000313" key="3">
    <source>
        <dbReference type="EMBL" id="KAL0177794.1"/>
    </source>
</evidence>
<feature type="transmembrane region" description="Helical" evidence="2">
    <location>
        <begin position="103"/>
        <end position="125"/>
    </location>
</feature>
<evidence type="ECO:0000256" key="2">
    <source>
        <dbReference type="SAM" id="Phobius"/>
    </source>
</evidence>
<sequence length="158" mass="17715">TPAVLALTSVVPWESNEARKMSLTKITNIDAVELREGIQNSAFQDDGEDTSDASSSREQQAISMSANEPEENEYTQIKPYAGMPKEVLMMYSSKACYRIPREILFWLIIACTLALIAVTITVVALSPRCMKWWQRSPVYQVYPRSFKDSNADGVGDLK</sequence>
<keyword evidence="2" id="KW-1133">Transmembrane helix</keyword>